<dbReference type="Gene3D" id="3.30.70.270">
    <property type="match status" value="1"/>
</dbReference>
<dbReference type="Gene3D" id="3.10.10.10">
    <property type="entry name" value="HIV Type 1 Reverse Transcriptase, subunit A, domain 1"/>
    <property type="match status" value="1"/>
</dbReference>
<dbReference type="InterPro" id="IPR012337">
    <property type="entry name" value="RNaseH-like_sf"/>
</dbReference>
<feature type="compositionally biased region" description="Polar residues" evidence="7">
    <location>
        <begin position="1"/>
        <end position="17"/>
    </location>
</feature>
<dbReference type="GO" id="GO:0003676">
    <property type="term" value="F:nucleic acid binding"/>
    <property type="evidence" value="ECO:0007669"/>
    <property type="project" value="InterPro"/>
</dbReference>
<dbReference type="PANTHER" id="PTHR37984">
    <property type="entry name" value="PROTEIN CBG26694"/>
    <property type="match status" value="1"/>
</dbReference>
<gene>
    <name evidence="10" type="ORF">FSB_LOCUS33386</name>
</gene>
<dbReference type="Gene3D" id="2.40.70.10">
    <property type="entry name" value="Acid Proteases"/>
    <property type="match status" value="1"/>
</dbReference>
<dbReference type="InterPro" id="IPR043128">
    <property type="entry name" value="Rev_trsase/Diguanyl_cyclase"/>
</dbReference>
<feature type="domain" description="Reverse transcriptase" evidence="8">
    <location>
        <begin position="1205"/>
        <end position="1384"/>
    </location>
</feature>
<organism evidence="10">
    <name type="scientific">Fagus sylvatica</name>
    <name type="common">Beechnut</name>
    <dbReference type="NCBI Taxonomy" id="28930"/>
    <lineage>
        <taxon>Eukaryota</taxon>
        <taxon>Viridiplantae</taxon>
        <taxon>Streptophyta</taxon>
        <taxon>Embryophyta</taxon>
        <taxon>Tracheophyta</taxon>
        <taxon>Spermatophyta</taxon>
        <taxon>Magnoliopsida</taxon>
        <taxon>eudicotyledons</taxon>
        <taxon>Gunneridae</taxon>
        <taxon>Pentapetalae</taxon>
        <taxon>rosids</taxon>
        <taxon>fabids</taxon>
        <taxon>Fagales</taxon>
        <taxon>Fagaceae</taxon>
        <taxon>Fagus</taxon>
    </lineage>
</organism>
<feature type="domain" description="Integrase catalytic" evidence="9">
    <location>
        <begin position="1728"/>
        <end position="1893"/>
    </location>
</feature>
<evidence type="ECO:0000259" key="8">
    <source>
        <dbReference type="PROSITE" id="PS50878"/>
    </source>
</evidence>
<keyword evidence="6" id="KW-0175">Coiled coil</keyword>
<dbReference type="GO" id="GO:0004519">
    <property type="term" value="F:endonuclease activity"/>
    <property type="evidence" value="ECO:0007669"/>
    <property type="project" value="UniProtKB-KW"/>
</dbReference>
<evidence type="ECO:0000256" key="1">
    <source>
        <dbReference type="ARBA" id="ARBA00022679"/>
    </source>
</evidence>
<dbReference type="Pfam" id="PF03732">
    <property type="entry name" value="Retrotrans_gag"/>
    <property type="match status" value="1"/>
</dbReference>
<dbReference type="InterPro" id="IPR036397">
    <property type="entry name" value="RNaseH_sf"/>
</dbReference>
<dbReference type="PROSITE" id="PS50878">
    <property type="entry name" value="RT_POL"/>
    <property type="match status" value="1"/>
</dbReference>
<evidence type="ECO:0000256" key="4">
    <source>
        <dbReference type="ARBA" id="ARBA00022759"/>
    </source>
</evidence>
<keyword evidence="4" id="KW-0255">Endonuclease</keyword>
<feature type="compositionally biased region" description="Low complexity" evidence="7">
    <location>
        <begin position="70"/>
        <end position="89"/>
    </location>
</feature>
<dbReference type="InterPro" id="IPR000477">
    <property type="entry name" value="RT_dom"/>
</dbReference>
<dbReference type="CDD" id="cd00303">
    <property type="entry name" value="retropepsin_like"/>
    <property type="match status" value="1"/>
</dbReference>
<feature type="region of interest" description="Disordered" evidence="7">
    <location>
        <begin position="1084"/>
        <end position="1108"/>
    </location>
</feature>
<name>A0A2N9H1S4_FAGSY</name>
<dbReference type="GO" id="GO:0015074">
    <property type="term" value="P:DNA integration"/>
    <property type="evidence" value="ECO:0007669"/>
    <property type="project" value="InterPro"/>
</dbReference>
<reference evidence="10" key="1">
    <citation type="submission" date="2018-02" db="EMBL/GenBank/DDBJ databases">
        <authorList>
            <person name="Cohen D.B."/>
            <person name="Kent A.D."/>
        </authorList>
    </citation>
    <scope>NUCLEOTIDE SEQUENCE</scope>
</reference>
<evidence type="ECO:0000256" key="2">
    <source>
        <dbReference type="ARBA" id="ARBA00022695"/>
    </source>
</evidence>
<proteinExistence type="predicted"/>
<dbReference type="InterPro" id="IPR005162">
    <property type="entry name" value="Retrotrans_gag_dom"/>
</dbReference>
<protein>
    <submittedName>
        <fullName evidence="10">Uncharacterized protein</fullName>
    </submittedName>
</protein>
<accession>A0A2N9H1S4</accession>
<dbReference type="PROSITE" id="PS50994">
    <property type="entry name" value="INTEGRASE"/>
    <property type="match status" value="1"/>
</dbReference>
<dbReference type="Pfam" id="PF00665">
    <property type="entry name" value="rve"/>
    <property type="match status" value="1"/>
</dbReference>
<feature type="region of interest" description="Disordered" evidence="7">
    <location>
        <begin position="120"/>
        <end position="141"/>
    </location>
</feature>
<keyword evidence="3" id="KW-0540">Nuclease</keyword>
<dbReference type="Gene3D" id="3.30.420.10">
    <property type="entry name" value="Ribonuclease H-like superfamily/Ribonuclease H"/>
    <property type="match status" value="2"/>
</dbReference>
<evidence type="ECO:0000259" key="9">
    <source>
        <dbReference type="PROSITE" id="PS50994"/>
    </source>
</evidence>
<dbReference type="InterPro" id="IPR050951">
    <property type="entry name" value="Retrovirus_Pol_polyprotein"/>
</dbReference>
<dbReference type="PANTHER" id="PTHR37984:SF5">
    <property type="entry name" value="PROTEIN NYNRIN-LIKE"/>
    <property type="match status" value="1"/>
</dbReference>
<dbReference type="EMBL" id="OIVN01002668">
    <property type="protein sequence ID" value="SPD05504.1"/>
    <property type="molecule type" value="Genomic_DNA"/>
</dbReference>
<evidence type="ECO:0000313" key="10">
    <source>
        <dbReference type="EMBL" id="SPD05504.1"/>
    </source>
</evidence>
<evidence type="ECO:0000256" key="7">
    <source>
        <dbReference type="SAM" id="MobiDB-lite"/>
    </source>
</evidence>
<dbReference type="Pfam" id="PF17919">
    <property type="entry name" value="RT_RNaseH_2"/>
    <property type="match status" value="1"/>
</dbReference>
<keyword evidence="2" id="KW-0548">Nucleotidyltransferase</keyword>
<dbReference type="Pfam" id="PF00078">
    <property type="entry name" value="RVT_1"/>
    <property type="match status" value="1"/>
</dbReference>
<evidence type="ECO:0000256" key="5">
    <source>
        <dbReference type="ARBA" id="ARBA00023268"/>
    </source>
</evidence>
<dbReference type="SUPFAM" id="SSF53098">
    <property type="entry name" value="Ribonuclease H-like"/>
    <property type="match status" value="2"/>
</dbReference>
<dbReference type="SUPFAM" id="SSF56672">
    <property type="entry name" value="DNA/RNA polymerases"/>
    <property type="match status" value="1"/>
</dbReference>
<keyword evidence="5" id="KW-0511">Multifunctional enzyme</keyword>
<dbReference type="InterPro" id="IPR041577">
    <property type="entry name" value="RT_RNaseH_2"/>
</dbReference>
<dbReference type="CDD" id="cd01647">
    <property type="entry name" value="RT_LTR"/>
    <property type="match status" value="1"/>
</dbReference>
<feature type="region of interest" description="Disordered" evidence="7">
    <location>
        <begin position="1"/>
        <end position="93"/>
    </location>
</feature>
<keyword evidence="4" id="KW-0378">Hydrolase</keyword>
<sequence length="1893" mass="215308">MGLPTAQRTIGETSTKNLIEAQPQPKTVISLETLGASRRTSKSVGNMPLISEDSTARDNSSYFVPDAESSTDSQSGSSPGSPRRATSSAFSKDSSCKLTKIVEEKDLQIATLMYKLEVHNHGESSNGPIHQRTPQDGHKRVEDQHTNSTSIASLSVQQLHDMITNIIRAQYDGAPQSTLMYSKLYTKRINSLRMPPGYQPPKFQQFDGKGNPKQHVAHFVETCNNAGTDGDLLTKQFVRSLRGNAFDWYTDLEPKSIDNWEQMEREFLNRFYITRRTMSMMELTNTKQWKDEPIVDCINRWRSHALGLLYILQGIKPRTFKELATRAHDMELSLASRGEKSLPIAKHRKERKDIKKGDKSSKPMIKESMAIAAEPVRIFAKEKKEERMKDLSQERERRRLTLKEMEEKTYPFPDSDVLGMLEDLLEKEVIKLPECKRPVEMGRTNDPKYCKYYRVVSYTVEKCFVLKDLILRLAKEGKILLDLDKAVGSNHATFTFGSPSPTKTQSPLMSTPGASCKRIQFGTLEPICLPCLEPQKDADIEDKLLSKGEGWTFVTHRKSRKQHNPKPRVTYERERRQTSCSMIPHKGRVMDNLKTQQKGIRTEEVLQKDSHSLITLWEFFPEGYFMEDLVTTAYMTSYHIVDERDGFVQGEEEVHLGEAKMVSRILIDDGSAVNIMSKVTMKRLGISTKELSTSRLVIQGFNQEGQRAIGIIRLDMIMEDLKTRPFFHVIDSKTSYNLLLGQPWLHENGIVPSTLHQYFKYSKGKQVKKVIVDLQPFTEAESHFADAKIYLNCDMVNDALPENNRRMREKGKGHGEIPREDSRLSVVAAPKSHIASKRASPILRYVPLSKRKEGQTPFGLVAEAKLDKVASTKPPLKGFVKSASDSIKEGSLPDKRTKEGFDPKAYRLLAKSGYDFNNPSQLGQLYSDCVEEKSQGLNQSQSKLRQQGYAIETLKTGLEYSSQEPICISAKGKDERRTALHIFFKGPPMYVGQHLIDSGLRSTSKVASQSKVEKGDAQKKGKSEICSLVPSRMKRELAVEVSVGSSLKVKRRTIIHTNRLGKQVDQEEEENETLILPVYHVTVETDSGSSSSDDEPDEAPHAIEDGGQATVDELKELNLGTTDEPCPIFVSALLTPAEEKEYLELLIEYKDVFAWMYKEMPGLDPRVAVHRLAIKQEARPVKQAQRRFRPELLPQIEAKVNKLEQAGFIREVQFPKWIANIILVKKKNGQIRVCVDFRDLNKACPKDDFPLPNTELMVDSTIGHKALSFMDGSSGYNQIRMAPEDEELTAFQTPKGIYCYKVMPFGLKNAGATYQRAMQKIFDDILHKIVQCYVDDLVVKTRKREEHIRDLRIVFNRLRKYKLKMNPLKCAFGLTSGKFLGFIIRHRGQCQPFSRLMKKDTNFEWDEACKNAFKSIKKYLLNPLVLGVPIPGKPLILYIAAQEQSLGALLAQKNEAEKEKALYYLSRKLTGASNIWAVAKWSVAFQEFEIAYVPQKAIKGKALVNFLADHPIPADWELSDDFPNEDVLYTEILPPWMMFFDGAARREESGAGVVFVSPQKHMLPFAFRLNEPCSNNVAEYQTLIAGLQMALDMKIDESENKIADALANLATTLALSEEERVNVPVCNRWALTFTEEYTSETNAISVSVVEDEDWRQPLIDYLEHGKLPDDSRHRTEVRRRAPRFIYYKDTLYRQSFDGLFLRCLGKGESDQAMEEAHSGPPEPLHPTVASWPFDAWGLDVVRPLPKSSAGHLYILAATDYFSKWTEVISLKEVKKENVVNFIRTHLIYRYGVPYYIMTDNGKPFYNSLVDQLCEKFGFKQYKSSMYNAPANGFAEAFNKTLCNLLKKVVERSKRDWHERIGEALWAYRTTYRTPTQDTPYSLVYGVEAVIPLE</sequence>
<evidence type="ECO:0000256" key="3">
    <source>
        <dbReference type="ARBA" id="ARBA00022722"/>
    </source>
</evidence>
<feature type="compositionally biased region" description="Polar residues" evidence="7">
    <location>
        <begin position="123"/>
        <end position="132"/>
    </location>
</feature>
<dbReference type="InterPro" id="IPR043502">
    <property type="entry name" value="DNA/RNA_pol_sf"/>
</dbReference>
<dbReference type="InterPro" id="IPR021109">
    <property type="entry name" value="Peptidase_aspartic_dom_sf"/>
</dbReference>
<dbReference type="InterPro" id="IPR001584">
    <property type="entry name" value="Integrase_cat-core"/>
</dbReference>
<feature type="coiled-coil region" evidence="6">
    <location>
        <begin position="381"/>
        <end position="408"/>
    </location>
</feature>
<evidence type="ECO:0000256" key="6">
    <source>
        <dbReference type="SAM" id="Coils"/>
    </source>
</evidence>
<keyword evidence="1" id="KW-0808">Transferase</keyword>
<dbReference type="GO" id="GO:0016779">
    <property type="term" value="F:nucleotidyltransferase activity"/>
    <property type="evidence" value="ECO:0007669"/>
    <property type="project" value="UniProtKB-KW"/>
</dbReference>